<dbReference type="Proteomes" id="UP001174136">
    <property type="component" value="Unassembled WGS sequence"/>
</dbReference>
<feature type="compositionally biased region" description="Pro residues" evidence="2">
    <location>
        <begin position="90"/>
        <end position="99"/>
    </location>
</feature>
<accession>A0AA47M0M0</accession>
<feature type="compositionally biased region" description="Pro residues" evidence="2">
    <location>
        <begin position="854"/>
        <end position="868"/>
    </location>
</feature>
<keyword evidence="4" id="KW-1185">Reference proteome</keyword>
<dbReference type="GO" id="GO:0007179">
    <property type="term" value="P:transforming growth factor beta receptor signaling pathway"/>
    <property type="evidence" value="ECO:0007669"/>
    <property type="project" value="TreeGrafter"/>
</dbReference>
<dbReference type="AlphaFoldDB" id="A0AA47M0M0"/>
<reference evidence="3" key="1">
    <citation type="journal article" date="2023" name="Front. Mar. Sci.">
        <title>A new Merluccius polli reference genome to investigate the effects of global change in West African waters.</title>
        <authorList>
            <person name="Mateo J.L."/>
            <person name="Blanco-Fernandez C."/>
            <person name="Garcia-Vazquez E."/>
            <person name="Machado-Schiaffino G."/>
        </authorList>
    </citation>
    <scope>NUCLEOTIDE SEQUENCE</scope>
    <source>
        <strain evidence="3">C29</strain>
        <tissue evidence="3">Fin</tissue>
    </source>
</reference>
<feature type="region of interest" description="Disordered" evidence="2">
    <location>
        <begin position="414"/>
        <end position="465"/>
    </location>
</feature>
<dbReference type="GO" id="GO:0005925">
    <property type="term" value="C:focal adhesion"/>
    <property type="evidence" value="ECO:0007669"/>
    <property type="project" value="UniProtKB-SubCell"/>
</dbReference>
<proteinExistence type="predicted"/>
<evidence type="ECO:0000256" key="1">
    <source>
        <dbReference type="ARBA" id="ARBA00004246"/>
    </source>
</evidence>
<name>A0AA47M0M0_MERPO</name>
<feature type="compositionally biased region" description="Basic and acidic residues" evidence="2">
    <location>
        <begin position="226"/>
        <end position="240"/>
    </location>
</feature>
<dbReference type="PANTHER" id="PTHR24216">
    <property type="entry name" value="PAXILLIN-RELATED"/>
    <property type="match status" value="1"/>
</dbReference>
<dbReference type="EMBL" id="JAOPHQ010006544">
    <property type="protein sequence ID" value="KAK0131445.1"/>
    <property type="molecule type" value="Genomic_DNA"/>
</dbReference>
<protein>
    <submittedName>
        <fullName evidence="3">Paxillin</fullName>
    </submittedName>
</protein>
<feature type="region of interest" description="Disordered" evidence="2">
    <location>
        <begin position="825"/>
        <end position="868"/>
    </location>
</feature>
<evidence type="ECO:0000313" key="4">
    <source>
        <dbReference type="Proteomes" id="UP001174136"/>
    </source>
</evidence>
<feature type="compositionally biased region" description="Low complexity" evidence="2">
    <location>
        <begin position="122"/>
        <end position="139"/>
    </location>
</feature>
<dbReference type="Pfam" id="PF03535">
    <property type="entry name" value="Paxillin"/>
    <property type="match status" value="1"/>
</dbReference>
<feature type="compositionally biased region" description="Basic and acidic residues" evidence="2">
    <location>
        <begin position="21"/>
        <end position="35"/>
    </location>
</feature>
<feature type="region of interest" description="Disordered" evidence="2">
    <location>
        <begin position="486"/>
        <end position="544"/>
    </location>
</feature>
<sequence>MESLLRWREGATEALDGGTVSERESHLDSSHRDRGLVCQSQGKEFIVDSDALLADLESTTSHISKRPVFLADETPYSIPTGVHSYQDVSAPPPVPPPPSAEALNGSLVDPPDSHHSSQQSLGSAKKSSWSGDSSSSPPHSHIEEDHVYSFPNKQKSSDSSAAAMTSALGSNLSELDRLLLELNAVQQNSPSFPTTEEAAPPLPSCSITHYENGSAPEIMVSPPPLEKPKRNGARLDEGRPTVETLLDELEGSVPSPRPSDLHSELDTPSQQQARISASCATRELDELMASLSDFKPSSGLDQTGAFPCSTHSPVSFSVTPVASPFPSLSHPSPCPSSLFSLPTGLELHIDEEGRDSRLSTNGRHPFPPHSPVSSLSTASETDFEPDFDIDVSATMLSSQLQSLVVLTHTASNHSSNLLRTSSSPSTTPSLTSVNTVLDHKSSKSSSPSAERISPSSPFAKHHYEPDTAAKGPYSCNDLNLSFYHPTSNQNLSSPSSGPKTPSPLPAVTLSPSPVPILSKTSSPSPVTSVMAPSTPTFNSSRIPSRELLGPTLTTHRVSPHDGHHSPTMEPSLDEALDSLLAMSFPKHKATACEADMPTEMEAPCLSRSVCKVHEDPVLPMDRNSVQPDMFASSTTTTDGSLYGGMDGQGDLEWADEELSVSLNDGLDGTITPYTERPYTDGSMTPLTEASWMDESMTPSSCPGTPDVALDLPLMQPSTMERVSTSGHLKSVIRRTKETPNVHPMYRDGLLRRKVGPVIVNKSNSQDRLIEELQGKLGIGRAERRRKQQDDWLTEGVIVMSKPQRLRSDGAGTEVEKMILAQQSSLAQRLVLPPSSPPAPRRTPTAEEPKKLPPVRHPPVPTPPPLPPAPFPPPQFSFVHEPMHRSMPPRHTVKPLSAPVLQPPASKPQPLPCLVKAPTMPPHVEPAPLVVPKVLVSIMAQGKGTGAPTTQVNKLDNMLGSLQSDLNKLGVQTVAKGVCGACSKPIVGQLFSLAKLNASSLFTSGMITT</sequence>
<gene>
    <name evidence="3" type="primary">PXN</name>
    <name evidence="3" type="ORF">N1851_033847</name>
</gene>
<feature type="compositionally biased region" description="Low complexity" evidence="2">
    <location>
        <begin position="518"/>
        <end position="536"/>
    </location>
</feature>
<evidence type="ECO:0000256" key="2">
    <source>
        <dbReference type="SAM" id="MobiDB-lite"/>
    </source>
</evidence>
<dbReference type="GO" id="GO:0034446">
    <property type="term" value="P:substrate adhesion-dependent cell spreading"/>
    <property type="evidence" value="ECO:0007669"/>
    <property type="project" value="TreeGrafter"/>
</dbReference>
<evidence type="ECO:0000313" key="3">
    <source>
        <dbReference type="EMBL" id="KAK0131445.1"/>
    </source>
</evidence>
<dbReference type="PANTHER" id="PTHR24216:SF11">
    <property type="entry name" value="PAXILLIN"/>
    <property type="match status" value="1"/>
</dbReference>
<dbReference type="PRINTS" id="PR00832">
    <property type="entry name" value="PAXILLIN"/>
</dbReference>
<feature type="region of interest" description="Disordered" evidence="2">
    <location>
        <begin position="189"/>
        <end position="271"/>
    </location>
</feature>
<dbReference type="GO" id="GO:0043542">
    <property type="term" value="P:endothelial cell migration"/>
    <property type="evidence" value="ECO:0007669"/>
    <property type="project" value="TreeGrafter"/>
</dbReference>
<comment type="caution">
    <text evidence="3">The sequence shown here is derived from an EMBL/GenBank/DDBJ whole genome shotgun (WGS) entry which is preliminary data.</text>
</comment>
<organism evidence="3 4">
    <name type="scientific">Merluccius polli</name>
    <name type="common">Benguela hake</name>
    <name type="synonym">Merluccius cadenati</name>
    <dbReference type="NCBI Taxonomy" id="89951"/>
    <lineage>
        <taxon>Eukaryota</taxon>
        <taxon>Metazoa</taxon>
        <taxon>Chordata</taxon>
        <taxon>Craniata</taxon>
        <taxon>Vertebrata</taxon>
        <taxon>Euteleostomi</taxon>
        <taxon>Actinopterygii</taxon>
        <taxon>Neopterygii</taxon>
        <taxon>Teleostei</taxon>
        <taxon>Neoteleostei</taxon>
        <taxon>Acanthomorphata</taxon>
        <taxon>Zeiogadaria</taxon>
        <taxon>Gadariae</taxon>
        <taxon>Gadiformes</taxon>
        <taxon>Gadoidei</taxon>
        <taxon>Merlucciidae</taxon>
        <taxon>Merluccius</taxon>
    </lineage>
</organism>
<feature type="compositionally biased region" description="Low complexity" evidence="2">
    <location>
        <begin position="414"/>
        <end position="436"/>
    </location>
</feature>
<feature type="region of interest" description="Disordered" evidence="2">
    <location>
        <begin position="354"/>
        <end position="380"/>
    </location>
</feature>
<feature type="compositionally biased region" description="Basic and acidic residues" evidence="2">
    <location>
        <begin position="1"/>
        <end position="11"/>
    </location>
</feature>
<comment type="subcellular location">
    <subcellularLocation>
        <location evidence="1">Cell junction</location>
        <location evidence="1">Focal adhesion</location>
    </subcellularLocation>
</comment>
<feature type="region of interest" description="Disordered" evidence="2">
    <location>
        <begin position="1"/>
        <end position="35"/>
    </location>
</feature>
<feature type="compositionally biased region" description="Low complexity" evidence="2">
    <location>
        <begin position="443"/>
        <end position="457"/>
    </location>
</feature>
<feature type="compositionally biased region" description="Polar residues" evidence="2">
    <location>
        <begin position="371"/>
        <end position="380"/>
    </location>
</feature>
<feature type="region of interest" description="Disordered" evidence="2">
    <location>
        <begin position="81"/>
        <end position="144"/>
    </location>
</feature>